<dbReference type="CDD" id="cd22136">
    <property type="entry name" value="F-box_FBXW10"/>
    <property type="match status" value="1"/>
</dbReference>
<dbReference type="PROSITE" id="PS50294">
    <property type="entry name" value="WD_REPEATS_REGION"/>
    <property type="match status" value="1"/>
</dbReference>
<feature type="repeat" description="WD" evidence="3">
    <location>
        <begin position="333"/>
        <end position="372"/>
    </location>
</feature>
<dbReference type="PANTHER" id="PTHR19872:SF7">
    <property type="entry name" value="F-BOX AND WD REPEAT DOMAIN CONTAINING PROTEIN 10B-RELATED"/>
    <property type="match status" value="1"/>
</dbReference>
<dbReference type="AlphaFoldDB" id="A0A8V1ANZ6"/>
<evidence type="ECO:0000256" key="2">
    <source>
        <dbReference type="ARBA" id="ARBA00022737"/>
    </source>
</evidence>
<gene>
    <name evidence="5" type="primary">CDRT1</name>
</gene>
<keyword evidence="2" id="KW-0677">Repeat</keyword>
<sequence>MLSVGAGAPQPTKGLSHSQAMLSSGGVQKIRSTVCCSAAGLSSSMSCTQCLSLARTPGGQAPALRFCPPATSSPIPEGPGAEVASSTASSARADVHPRPTSLPSLSRVTYKDFIRCLPVHLSQYILGLLDNKSLKTCANVSRYWAFLAKEVEKEHVCQKAVQKKILYLQELCPMGAVPNYAKIVKVAIPQLNEKGCVIKVRDHSSESKTEEDKEEEENNLQAAYHDLQTDTIQLEERNVFCGSYSIRVLTDRSDPNRVIHYAGGDLVAIGSADRKVRIFNVLAMREVPPLLSGHAGSIKALLLDEKKGLVLSTSCDLSIRCWNIYSGACMKIFTGHCGAITCLDLHGKKFVSGGTDGMVKVWNLDSGVCLWTLKHSNVVYAVKMNGTHAVSGCDRGLVKVWHAGTGTLLKVLEGHLGPVRCLSFDQWHLVSGSSDGYAFGWSMVGDLKRCLTAFRHPKEVLSLELLFLRVVSGCADGKIRVFNYLTGSCLRVLVGSSRGDSISFCAAKNRMVINAPSSLLMFQFEDVMWDYMLGAEREMVWKEKQESCPLGTALTPSQQTKSHIASQMRRLTLKTRALCNEMIKPAACQQQEHLLGSRRSSHIQAEQQELFAPDGASEYGTSVLAHPDRHQEEKKGSLSSYKFLLTVSMLQKSGKPSFVRSITKHSSATEKALECLLQQQQKRQIYITSLQQKKDLMAQFQRARSYSDSLTMKRISVPFETKMLQLKLKNSLHGPTVNSSIPAPCIVRLKTCGALLQGKKAHGARSKGTSLPADRVQHSSRCTASERIKSTRAMIPQMKKEAVCRGKKNFCPFAADPSQADSGFRLLTGQQEEARAAAAVAQCQANQAKLLDHERAGKKAWLRKTKGLPTVSFTKEGKIVAPELGLNTFI</sequence>
<dbReference type="SUPFAM" id="SSF50978">
    <property type="entry name" value="WD40 repeat-like"/>
    <property type="match status" value="1"/>
</dbReference>
<name>A0A8V1ANZ6_CHICK</name>
<dbReference type="PROSITE" id="PS50082">
    <property type="entry name" value="WD_REPEATS_2"/>
    <property type="match status" value="2"/>
</dbReference>
<dbReference type="CDD" id="cd00200">
    <property type="entry name" value="WD40"/>
    <property type="match status" value="1"/>
</dbReference>
<feature type="repeat" description="WD" evidence="3">
    <location>
        <begin position="291"/>
        <end position="332"/>
    </location>
</feature>
<reference evidence="5" key="2">
    <citation type="submission" date="2025-08" db="UniProtKB">
        <authorList>
            <consortium name="Ensembl"/>
        </authorList>
    </citation>
    <scope>IDENTIFICATION</scope>
    <source>
        <strain evidence="5">broiler</strain>
    </source>
</reference>
<dbReference type="GeneTree" id="ENSGT00940000158003"/>
<dbReference type="Proteomes" id="UP000000539">
    <property type="component" value="Chromosome 18"/>
</dbReference>
<dbReference type="InterPro" id="IPR001680">
    <property type="entry name" value="WD40_rpt"/>
</dbReference>
<evidence type="ECO:0000256" key="1">
    <source>
        <dbReference type="ARBA" id="ARBA00022574"/>
    </source>
</evidence>
<evidence type="ECO:0000313" key="6">
    <source>
        <dbReference type="Proteomes" id="UP000000539"/>
    </source>
</evidence>
<protein>
    <recommendedName>
        <fullName evidence="7">F-box domain-containing protein</fullName>
    </recommendedName>
</protein>
<dbReference type="InterPro" id="IPR015943">
    <property type="entry name" value="WD40/YVTN_repeat-like_dom_sf"/>
</dbReference>
<reference evidence="5" key="1">
    <citation type="submission" date="2020-11" db="EMBL/GenBank/DDBJ databases">
        <title>Gallus gallus (Chicken) genome, bGalGal1, GRCg7b, maternal haplotype autosomes + Z &amp; W.</title>
        <authorList>
            <person name="Warren W."/>
            <person name="Formenti G."/>
            <person name="Fedrigo O."/>
            <person name="Haase B."/>
            <person name="Mountcastle J."/>
            <person name="Balacco J."/>
            <person name="Tracey A."/>
            <person name="Schneider V."/>
            <person name="Okimoto R."/>
            <person name="Cheng H."/>
            <person name="Hawken R."/>
            <person name="Howe K."/>
            <person name="Jarvis E.D."/>
        </authorList>
    </citation>
    <scope>NUCLEOTIDE SEQUENCE [LARGE SCALE GENOMIC DNA]</scope>
    <source>
        <strain evidence="5">Broiler</strain>
    </source>
</reference>
<evidence type="ECO:0000313" key="5">
    <source>
        <dbReference type="Ensembl" id="ENSGALP00010044811.1"/>
    </source>
</evidence>
<dbReference type="Ensembl" id="ENSGALT00010072344.1">
    <property type="protein sequence ID" value="ENSGALP00010044811.1"/>
    <property type="gene ID" value="ENSGALG00010029931.1"/>
</dbReference>
<dbReference type="InterPro" id="IPR036322">
    <property type="entry name" value="WD40_repeat_dom_sf"/>
</dbReference>
<evidence type="ECO:0000256" key="4">
    <source>
        <dbReference type="SAM" id="MobiDB-lite"/>
    </source>
</evidence>
<reference evidence="5" key="3">
    <citation type="submission" date="2025-09" db="UniProtKB">
        <authorList>
            <consortium name="Ensembl"/>
        </authorList>
    </citation>
    <scope>IDENTIFICATION</scope>
    <source>
        <strain evidence="5">broiler</strain>
    </source>
</reference>
<dbReference type="GO" id="GO:0009611">
    <property type="term" value="P:response to wounding"/>
    <property type="evidence" value="ECO:0007669"/>
    <property type="project" value="Ensembl"/>
</dbReference>
<dbReference type="GO" id="GO:0006954">
    <property type="term" value="P:inflammatory response"/>
    <property type="evidence" value="ECO:0007669"/>
    <property type="project" value="Ensembl"/>
</dbReference>
<evidence type="ECO:0000256" key="3">
    <source>
        <dbReference type="PROSITE-ProRule" id="PRU00221"/>
    </source>
</evidence>
<organism evidence="5 6">
    <name type="scientific">Gallus gallus</name>
    <name type="common">Chicken</name>
    <dbReference type="NCBI Taxonomy" id="9031"/>
    <lineage>
        <taxon>Eukaryota</taxon>
        <taxon>Metazoa</taxon>
        <taxon>Chordata</taxon>
        <taxon>Craniata</taxon>
        <taxon>Vertebrata</taxon>
        <taxon>Euteleostomi</taxon>
        <taxon>Archelosauria</taxon>
        <taxon>Archosauria</taxon>
        <taxon>Dinosauria</taxon>
        <taxon>Saurischia</taxon>
        <taxon>Theropoda</taxon>
        <taxon>Coelurosauria</taxon>
        <taxon>Aves</taxon>
        <taxon>Neognathae</taxon>
        <taxon>Galloanserae</taxon>
        <taxon>Galliformes</taxon>
        <taxon>Phasianidae</taxon>
        <taxon>Phasianinae</taxon>
        <taxon>Gallus</taxon>
    </lineage>
</organism>
<proteinExistence type="predicted"/>
<dbReference type="InterPro" id="IPR036047">
    <property type="entry name" value="F-box-like_dom_sf"/>
</dbReference>
<keyword evidence="1 3" id="KW-0853">WD repeat</keyword>
<dbReference type="SUPFAM" id="SSF81383">
    <property type="entry name" value="F-box domain"/>
    <property type="match status" value="1"/>
</dbReference>
<dbReference type="Gene3D" id="1.20.1280.50">
    <property type="match status" value="1"/>
</dbReference>
<accession>A0A8V1ANZ6</accession>
<dbReference type="SMART" id="SM00320">
    <property type="entry name" value="WD40"/>
    <property type="match status" value="6"/>
</dbReference>
<dbReference type="PANTHER" id="PTHR19872">
    <property type="entry name" value="UBIQUITIN LIGASE SPECIFICITY FACTOR/HREP PROTEIN"/>
    <property type="match status" value="1"/>
</dbReference>
<feature type="region of interest" description="Disordered" evidence="4">
    <location>
        <begin position="75"/>
        <end position="99"/>
    </location>
</feature>
<feature type="region of interest" description="Disordered" evidence="4">
    <location>
        <begin position="1"/>
        <end position="20"/>
    </location>
</feature>
<dbReference type="OrthoDB" id="674604at2759"/>
<evidence type="ECO:0008006" key="7">
    <source>
        <dbReference type="Google" id="ProtNLM"/>
    </source>
</evidence>
<dbReference type="InterPro" id="IPR051075">
    <property type="entry name" value="SCF_subunit_WD-repeat"/>
</dbReference>
<dbReference type="Pfam" id="PF00400">
    <property type="entry name" value="WD40"/>
    <property type="match status" value="2"/>
</dbReference>
<keyword evidence="6" id="KW-1185">Reference proteome</keyword>
<dbReference type="Gene3D" id="2.130.10.10">
    <property type="entry name" value="YVTN repeat-like/Quinoprotein amine dehydrogenase"/>
    <property type="match status" value="1"/>
</dbReference>
<dbReference type="GO" id="GO:0042246">
    <property type="term" value="P:tissue regeneration"/>
    <property type="evidence" value="ECO:0007669"/>
    <property type="project" value="Ensembl"/>
</dbReference>